<evidence type="ECO:0000259" key="1">
    <source>
        <dbReference type="Pfam" id="PF12728"/>
    </source>
</evidence>
<evidence type="ECO:0000313" key="3">
    <source>
        <dbReference type="Proteomes" id="UP000597459"/>
    </source>
</evidence>
<dbReference type="SUPFAM" id="SSF46955">
    <property type="entry name" value="Putative DNA-binding domain"/>
    <property type="match status" value="1"/>
</dbReference>
<sequence length="102" mass="11617">MRFSASLTRNAPFRPLLSTFRIHRISLPPPHKGAISVKNPSLLSVDETARLARVHPRTMRRYLADNIGPDVTRIGGRVFIREDHFRAWLRRAVVPQTGTIHA</sequence>
<evidence type="ECO:0000313" key="2">
    <source>
        <dbReference type="EMBL" id="NHO55433.1"/>
    </source>
</evidence>
<comment type="caution">
    <text evidence="2">The sequence shown here is derived from an EMBL/GenBank/DDBJ whole genome shotgun (WGS) entry which is preliminary data.</text>
</comment>
<proteinExistence type="predicted"/>
<dbReference type="Proteomes" id="UP000597459">
    <property type="component" value="Unassembled WGS sequence"/>
</dbReference>
<keyword evidence="3" id="KW-1185">Reference proteome</keyword>
<feature type="domain" description="Helix-turn-helix" evidence="1">
    <location>
        <begin position="42"/>
        <end position="91"/>
    </location>
</feature>
<accession>A0A967ED76</accession>
<name>A0A967ED76_9PROT</name>
<dbReference type="EMBL" id="WOTH01000087">
    <property type="protein sequence ID" value="NHO55433.1"/>
    <property type="molecule type" value="Genomic_DNA"/>
</dbReference>
<reference evidence="2" key="1">
    <citation type="submission" date="2019-11" db="EMBL/GenBank/DDBJ databases">
        <title>Description of new Acetobacter species.</title>
        <authorList>
            <person name="Cleenwerck I."/>
            <person name="Sombolestani A.S."/>
        </authorList>
    </citation>
    <scope>NUCLEOTIDE SEQUENCE</scope>
    <source>
        <strain evidence="2">LMG 1626</strain>
    </source>
</reference>
<dbReference type="InterPro" id="IPR009061">
    <property type="entry name" value="DNA-bd_dom_put_sf"/>
</dbReference>
<dbReference type="Pfam" id="PF12728">
    <property type="entry name" value="HTH_17"/>
    <property type="match status" value="1"/>
</dbReference>
<dbReference type="InterPro" id="IPR041657">
    <property type="entry name" value="HTH_17"/>
</dbReference>
<protein>
    <submittedName>
        <fullName evidence="2">Helix-turn-helix domain-containing protein</fullName>
    </submittedName>
</protein>
<organism evidence="2 3">
    <name type="scientific">Acetobacter estunensis</name>
    <dbReference type="NCBI Taxonomy" id="104097"/>
    <lineage>
        <taxon>Bacteria</taxon>
        <taxon>Pseudomonadati</taxon>
        <taxon>Pseudomonadota</taxon>
        <taxon>Alphaproteobacteria</taxon>
        <taxon>Acetobacterales</taxon>
        <taxon>Acetobacteraceae</taxon>
        <taxon>Acetobacter</taxon>
    </lineage>
</organism>
<dbReference type="AlphaFoldDB" id="A0A967ED76"/>
<gene>
    <name evidence="2" type="ORF">GOB87_16145</name>
</gene>